<dbReference type="InterPro" id="IPR042100">
    <property type="entry name" value="Bug_dom1"/>
</dbReference>
<keyword evidence="3" id="KW-0675">Receptor</keyword>
<dbReference type="InterPro" id="IPR005064">
    <property type="entry name" value="BUG"/>
</dbReference>
<accession>A0A4R3VH46</accession>
<evidence type="ECO:0000256" key="2">
    <source>
        <dbReference type="SAM" id="SignalP"/>
    </source>
</evidence>
<dbReference type="RefSeq" id="WP_341539324.1">
    <property type="nucleotide sequence ID" value="NZ_JBHRVM010000001.1"/>
</dbReference>
<dbReference type="AlphaFoldDB" id="A0A4R3VH46"/>
<evidence type="ECO:0000313" key="4">
    <source>
        <dbReference type="Proteomes" id="UP000294692"/>
    </source>
</evidence>
<feature type="chain" id="PRO_5020920615" evidence="2">
    <location>
        <begin position="46"/>
        <end position="345"/>
    </location>
</feature>
<dbReference type="PANTHER" id="PTHR42928:SF5">
    <property type="entry name" value="BLR1237 PROTEIN"/>
    <property type="match status" value="1"/>
</dbReference>
<gene>
    <name evidence="3" type="ORF">EV686_101540</name>
</gene>
<comment type="caution">
    <text evidence="3">The sequence shown here is derived from an EMBL/GenBank/DDBJ whole genome shotgun (WGS) entry which is preliminary data.</text>
</comment>
<evidence type="ECO:0000313" key="3">
    <source>
        <dbReference type="EMBL" id="TCV03078.1"/>
    </source>
</evidence>
<reference evidence="3 4" key="1">
    <citation type="submission" date="2019-03" db="EMBL/GenBank/DDBJ databases">
        <title>Genomic Encyclopedia of Type Strains, Phase IV (KMG-IV): sequencing the most valuable type-strain genomes for metagenomic binning, comparative biology and taxonomic classification.</title>
        <authorList>
            <person name="Goeker M."/>
        </authorList>
    </citation>
    <scope>NUCLEOTIDE SEQUENCE [LARGE SCALE GENOMIC DNA]</scope>
    <source>
        <strain evidence="3 4">DSM 100048</strain>
    </source>
</reference>
<dbReference type="Gene3D" id="3.40.190.150">
    <property type="entry name" value="Bordetella uptake gene, domain 1"/>
    <property type="match status" value="1"/>
</dbReference>
<dbReference type="Pfam" id="PF03401">
    <property type="entry name" value="TctC"/>
    <property type="match status" value="1"/>
</dbReference>
<keyword evidence="2" id="KW-0732">Signal</keyword>
<dbReference type="SUPFAM" id="SSF53850">
    <property type="entry name" value="Periplasmic binding protein-like II"/>
    <property type="match status" value="1"/>
</dbReference>
<dbReference type="Gene3D" id="3.40.190.10">
    <property type="entry name" value="Periplasmic binding protein-like II"/>
    <property type="match status" value="1"/>
</dbReference>
<sequence>MANRQSQSCMRRATGAFLGKFARRGTGLVLAAAAACAGFMPAAHAAYPDKPIRLIIPYPPGGATDVIGRIVGQELGEAIGQTIVIENRGGAGGNIGAAEVARAQPDGYTLLMGALTSHSVMATLEKGKLNYSLENDLTPVGIVGSVPLVAVVNPKLDVHSLDDLVKYAKANPGKLNFASSGPGAPQRMAMELFKQIAGVDIVHVAYRGSGPAMTDLVGGQIELMTETLPASIGFIKSGQLRPLAVLTDERVSQIPDVPTAKEQGLTGFNVSSLFGVMAPAGTPPEIVQQLNAALVKAMTPQAVKDRMLEQGVYANPLDVPGSKQRLTEEIRLWEKVIQDGNISVN</sequence>
<dbReference type="PANTHER" id="PTHR42928">
    <property type="entry name" value="TRICARBOXYLATE-BINDING PROTEIN"/>
    <property type="match status" value="1"/>
</dbReference>
<dbReference type="CDD" id="cd13578">
    <property type="entry name" value="PBP2_Bug27"/>
    <property type="match status" value="1"/>
</dbReference>
<comment type="similarity">
    <text evidence="1">Belongs to the UPF0065 (bug) family.</text>
</comment>
<dbReference type="PIRSF" id="PIRSF017082">
    <property type="entry name" value="YflP"/>
    <property type="match status" value="1"/>
</dbReference>
<keyword evidence="4" id="KW-1185">Reference proteome</keyword>
<feature type="signal peptide" evidence="2">
    <location>
        <begin position="1"/>
        <end position="45"/>
    </location>
</feature>
<dbReference type="EMBL" id="SMBX01000001">
    <property type="protein sequence ID" value="TCV03078.1"/>
    <property type="molecule type" value="Genomic_DNA"/>
</dbReference>
<proteinExistence type="inferred from homology"/>
<protein>
    <submittedName>
        <fullName evidence="3">Tripartite-type tricarboxylate transporter receptor subunit TctC</fullName>
    </submittedName>
</protein>
<name>A0A4R3VH46_9BURK</name>
<organism evidence="3 4">
    <name type="scientific">Paracandidimonas soli</name>
    <dbReference type="NCBI Taxonomy" id="1917182"/>
    <lineage>
        <taxon>Bacteria</taxon>
        <taxon>Pseudomonadati</taxon>
        <taxon>Pseudomonadota</taxon>
        <taxon>Betaproteobacteria</taxon>
        <taxon>Burkholderiales</taxon>
        <taxon>Alcaligenaceae</taxon>
        <taxon>Paracandidimonas</taxon>
    </lineage>
</organism>
<dbReference type="Proteomes" id="UP000294692">
    <property type="component" value="Unassembled WGS sequence"/>
</dbReference>
<evidence type="ECO:0000256" key="1">
    <source>
        <dbReference type="ARBA" id="ARBA00006987"/>
    </source>
</evidence>